<dbReference type="GeneID" id="9834412"/>
<evidence type="ECO:0000259" key="4">
    <source>
        <dbReference type="PROSITE" id="PS51194"/>
    </source>
</evidence>
<dbReference type="GO" id="GO:0005634">
    <property type="term" value="C:nucleus"/>
    <property type="evidence" value="ECO:0007669"/>
    <property type="project" value="TreeGrafter"/>
</dbReference>
<dbReference type="InterPro" id="IPR018973">
    <property type="entry name" value="MZB"/>
</dbReference>
<comment type="caution">
    <text evidence="5">The sequence shown here is derived from an EMBL/GenBank/DDBJ whole genome shotgun (WGS) entry which is preliminary data.</text>
</comment>
<dbReference type="EMBL" id="CAID01000005">
    <property type="protein sequence ID" value="CEF98181.1"/>
    <property type="molecule type" value="Genomic_DNA"/>
</dbReference>
<dbReference type="GO" id="GO:0003676">
    <property type="term" value="F:nucleic acid binding"/>
    <property type="evidence" value="ECO:0007669"/>
    <property type="project" value="InterPro"/>
</dbReference>
<dbReference type="CDD" id="cd18797">
    <property type="entry name" value="SF2_C_Hrq"/>
    <property type="match status" value="1"/>
</dbReference>
<proteinExistence type="predicted"/>
<dbReference type="GO" id="GO:0043138">
    <property type="term" value="F:3'-5' DNA helicase activity"/>
    <property type="evidence" value="ECO:0007669"/>
    <property type="project" value="TreeGrafter"/>
</dbReference>
<dbReference type="Gene3D" id="3.40.50.300">
    <property type="entry name" value="P-loop containing nucleotide triphosphate hydrolases"/>
    <property type="match status" value="2"/>
</dbReference>
<sequence length="934" mass="102385">MSAYATSPKVVTILDDDDDIEDEAFFDIALAKVRELENAREEEVKRKREDNGDCGDLHARRATQTTATTTAMRTTITTVPTPTSKILSSGGSSARGTERSNVQDFIEYLQTRPQCVATTWTQRRGEDCKTPSGFAMDPTLGAVLARCGVTKLYSHQSAAIKAARAGRSVVVSTPTASGKSMCYVIPIFEALMDEKSKQSKALLMFPLKALANDQMKKMRHIVEQAQKLKTEIDEMKISAEHYAGIDVNRLQRLASVKLAVCDGDTDVEVKAEIKKHGTQIILTNPDSLHHAMLPAHRSWGKKFWGCLKYIVLDEAHTHTGVSGSHVANVLRRLLRVCASWNTAVRPEFICTSATISNPVAHVRRLTTRTPVCVDNSGAPSGEKAFLLWQPPKVDAVGGPERRSPYAEAADIVANLVQRNIRCLVFVSSRTSAETLARDAKRVLGKLSGGMGMELAKRVDCYRAGYQQAERRELESRLQRGAINALVCTSALEMGIDVGSLDATVHVGVPETASAMWQQAGRAGRRQGASVAVVIANEKPLDHYYCTRPNELFARQSEEALVDPYNSAILELHLPCAAKEVALDLRGNDAVLFTASQDDSPMRSDGARLSANFKAPLHIAIKRALGTASSTRTCLFNKATKTIECLPTTYPHRSVMLRGVQGGEPWKLIDTAGKLIEEVAGYRAMARLYAGCVFIARRGQFLIHRLEHEKRVAHASSYEKLETTATRERTDVTAMEPDPDQGVPDILKKRVTDVRVCLGDVHVSETVLGFVVNDHRTAKTIREELWRTPVVAAEYRTRAVWFDLPEECVRRVAVESLREATIGVANMCGGLVSSIAMCDSNDVAASTYLPNALSGNASARVFLYDTTPGGIGLAETIFDNIEELWRRALKAIETCQCAQGCPSCIQAGRRGREAGFKKSDAKTVLDGLLGTWLHY</sequence>
<dbReference type="InterPro" id="IPR014001">
    <property type="entry name" value="Helicase_ATP-bd"/>
</dbReference>
<reference evidence="5 6" key="2">
    <citation type="journal article" date="2014" name="BMC Genomics">
        <title>An improved genome of the model marine alga Ostreococcus tauri unfolds by assessing Illumina de novo assemblies.</title>
        <authorList>
            <person name="Blanc-Mathieu R."/>
            <person name="Verhelst B."/>
            <person name="Derelle E."/>
            <person name="Rombauts S."/>
            <person name="Bouget F.Y."/>
            <person name="Carre I."/>
            <person name="Chateau A."/>
            <person name="Eyre-Walker A."/>
            <person name="Grimsley N."/>
            <person name="Moreau H."/>
            <person name="Piegu B."/>
            <person name="Rivals E."/>
            <person name="Schackwitz W."/>
            <person name="Van de Peer Y."/>
            <person name="Piganeau G."/>
        </authorList>
    </citation>
    <scope>NUCLEOTIDE SEQUENCE [LARGE SCALE GENOMIC DNA]</scope>
    <source>
        <strain evidence="6">OTTH 0595 / CCAP 157/2 / RCC745</strain>
    </source>
</reference>
<organism evidence="5 6">
    <name type="scientific">Ostreococcus tauri</name>
    <name type="common">Marine green alga</name>
    <dbReference type="NCBI Taxonomy" id="70448"/>
    <lineage>
        <taxon>Eukaryota</taxon>
        <taxon>Viridiplantae</taxon>
        <taxon>Chlorophyta</taxon>
        <taxon>Mamiellophyceae</taxon>
        <taxon>Mamiellales</taxon>
        <taxon>Bathycoccaceae</taxon>
        <taxon>Ostreococcus</taxon>
    </lineage>
</organism>
<keyword evidence="5" id="KW-0347">Helicase</keyword>
<evidence type="ECO:0000256" key="1">
    <source>
        <dbReference type="ARBA" id="ARBA00022741"/>
    </source>
</evidence>
<gene>
    <name evidence="5" type="ORF">OT_ostta05g05010</name>
</gene>
<dbReference type="PANTHER" id="PTHR47957">
    <property type="entry name" value="ATP-DEPENDENT HELICASE HRQ1"/>
    <property type="match status" value="1"/>
</dbReference>
<dbReference type="InterPro" id="IPR001650">
    <property type="entry name" value="Helicase_C-like"/>
</dbReference>
<dbReference type="Pfam" id="PF00270">
    <property type="entry name" value="DEAD"/>
    <property type="match status" value="1"/>
</dbReference>
<dbReference type="KEGG" id="ota:OT_ostta05g05010"/>
<dbReference type="GO" id="GO:0006289">
    <property type="term" value="P:nucleotide-excision repair"/>
    <property type="evidence" value="ECO:0007669"/>
    <property type="project" value="TreeGrafter"/>
</dbReference>
<keyword evidence="2" id="KW-0067">ATP-binding</keyword>
<dbReference type="InParanoid" id="A0A090M1W4"/>
<protein>
    <submittedName>
        <fullName evidence="5">DEAD/DEAH-box helicase, putative</fullName>
    </submittedName>
</protein>
<dbReference type="OrthoDB" id="18781at2759"/>
<dbReference type="PROSITE" id="PS51194">
    <property type="entry name" value="HELICASE_CTER"/>
    <property type="match status" value="1"/>
</dbReference>
<dbReference type="Pfam" id="PF00271">
    <property type="entry name" value="Helicase_C"/>
    <property type="match status" value="1"/>
</dbReference>
<keyword evidence="6" id="KW-1185">Reference proteome</keyword>
<reference evidence="6" key="1">
    <citation type="journal article" date="2006" name="Proc. Natl. Acad. Sci. U.S.A.">
        <title>Genome analysis of the smallest free-living eukaryote Ostreococcus tauri unveils many unique features.</title>
        <authorList>
            <person name="Derelle E."/>
            <person name="Ferraz C."/>
            <person name="Rombauts S."/>
            <person name="Rouze P."/>
            <person name="Worden A.Z."/>
            <person name="Robbens S."/>
            <person name="Partensky F."/>
            <person name="Degroeve S."/>
            <person name="Echeynie S."/>
            <person name="Cooke R."/>
            <person name="Saeys Y."/>
            <person name="Wuyts J."/>
            <person name="Jabbari K."/>
            <person name="Bowler C."/>
            <person name="Panaud O."/>
            <person name="Piegu B."/>
            <person name="Ball S.G."/>
            <person name="Ral J.-P."/>
            <person name="Bouget F.-Y."/>
            <person name="Piganeau G."/>
            <person name="De Baets B."/>
            <person name="Picard A."/>
            <person name="Delseny M."/>
            <person name="Demaille J."/>
            <person name="Van de Peer Y."/>
            <person name="Moreau H."/>
        </authorList>
    </citation>
    <scope>NUCLEOTIDE SEQUENCE [LARGE SCALE GENOMIC DNA]</scope>
    <source>
        <strain evidence="6">OTTH 0595 / CCAP 157/2 / RCC745</strain>
    </source>
</reference>
<dbReference type="GO" id="GO:0005524">
    <property type="term" value="F:ATP binding"/>
    <property type="evidence" value="ECO:0007669"/>
    <property type="project" value="UniProtKB-KW"/>
</dbReference>
<feature type="domain" description="Helicase C-terminal" evidence="4">
    <location>
        <begin position="414"/>
        <end position="572"/>
    </location>
</feature>
<dbReference type="CDD" id="cd17923">
    <property type="entry name" value="DEXHc_Hrq1-like"/>
    <property type="match status" value="1"/>
</dbReference>
<keyword evidence="5" id="KW-0378">Hydrolase</keyword>
<dbReference type="InterPro" id="IPR011545">
    <property type="entry name" value="DEAD/DEAH_box_helicase_dom"/>
</dbReference>
<evidence type="ECO:0000256" key="2">
    <source>
        <dbReference type="ARBA" id="ARBA00022840"/>
    </source>
</evidence>
<evidence type="ECO:0000313" key="6">
    <source>
        <dbReference type="Proteomes" id="UP000009170"/>
    </source>
</evidence>
<feature type="domain" description="Helicase ATP-binding" evidence="3">
    <location>
        <begin position="160"/>
        <end position="373"/>
    </location>
</feature>
<dbReference type="SUPFAM" id="SSF52540">
    <property type="entry name" value="P-loop containing nucleoside triphosphate hydrolases"/>
    <property type="match status" value="1"/>
</dbReference>
<dbReference type="SMART" id="SM00490">
    <property type="entry name" value="HELICc"/>
    <property type="match status" value="1"/>
</dbReference>
<name>A0A090M1W4_OSTTA</name>
<dbReference type="GO" id="GO:0036297">
    <property type="term" value="P:interstrand cross-link repair"/>
    <property type="evidence" value="ECO:0007669"/>
    <property type="project" value="TreeGrafter"/>
</dbReference>
<accession>A0A090M1W4</accession>
<dbReference type="InterPro" id="IPR027417">
    <property type="entry name" value="P-loop_NTPase"/>
</dbReference>
<evidence type="ECO:0000259" key="3">
    <source>
        <dbReference type="PROSITE" id="PS51192"/>
    </source>
</evidence>
<dbReference type="PROSITE" id="PS51192">
    <property type="entry name" value="HELICASE_ATP_BIND_1"/>
    <property type="match status" value="1"/>
</dbReference>
<dbReference type="SMART" id="SM00487">
    <property type="entry name" value="DEXDc"/>
    <property type="match status" value="1"/>
</dbReference>
<dbReference type="RefSeq" id="XP_003079614.2">
    <property type="nucleotide sequence ID" value="XM_003079566.2"/>
</dbReference>
<dbReference type="PANTHER" id="PTHR47957:SF4">
    <property type="entry name" value="ATP-DEPENDENT HELICASE"/>
    <property type="match status" value="1"/>
</dbReference>
<evidence type="ECO:0000313" key="5">
    <source>
        <dbReference type="EMBL" id="CEF98181.1"/>
    </source>
</evidence>
<dbReference type="AlphaFoldDB" id="A0A090M1W4"/>
<keyword evidence="1" id="KW-0547">Nucleotide-binding</keyword>
<dbReference type="Proteomes" id="UP000009170">
    <property type="component" value="Unassembled WGS sequence"/>
</dbReference>
<dbReference type="Pfam" id="PF09369">
    <property type="entry name" value="MZB"/>
    <property type="match status" value="1"/>
</dbReference>